<dbReference type="Proteomes" id="UP000190973">
    <property type="component" value="Unassembled WGS sequence"/>
</dbReference>
<evidence type="ECO:0000313" key="25">
    <source>
        <dbReference type="Proteomes" id="UP000190959"/>
    </source>
</evidence>
<evidence type="ECO:0000313" key="17">
    <source>
        <dbReference type="EMBL" id="AJG97739.1"/>
    </source>
</evidence>
<evidence type="ECO:0000256" key="13">
    <source>
        <dbReference type="ARBA" id="ARBA00052985"/>
    </source>
</evidence>
<evidence type="ECO:0000256" key="3">
    <source>
        <dbReference type="ARBA" id="ARBA00022490"/>
    </source>
</evidence>
<comment type="function">
    <text evidence="14">Catalyzes the condensation reaction of fatty acid synthesis by the addition to an acyl acceptor of two carbons from malonyl-ACP. Catalyzes the first condensation reaction which initiates fatty acid synthesis and may therefore play a role in governing the total rate of fatty acid production. Possesses both acetoacetyl-ACP synthase and acetyl transacylase activities. Its substrate specificity determines the biosynthesis of branched-chain and/or straight-chain of fatty acids.</text>
</comment>
<comment type="pathway">
    <text evidence="1 14">Lipid metabolism; fatty acid biosynthesis.</text>
</comment>
<keyword evidence="5 14" id="KW-0808">Transferase</keyword>
<evidence type="ECO:0000256" key="7">
    <source>
        <dbReference type="ARBA" id="ARBA00023098"/>
    </source>
</evidence>
<gene>
    <name evidence="22" type="primary">fabH_4</name>
    <name evidence="14" type="synonym">fabH</name>
    <name evidence="20" type="ORF">B0H41_002976</name>
    <name evidence="21" type="ORF">BCD95_004866</name>
    <name evidence="23" type="ORF">CBEIBR21_16965</name>
    <name evidence="22" type="ORF">CLBCK_43800</name>
    <name evidence="18" type="ORF">HGI39_21245</name>
    <name evidence="19" type="ORF">IS491_24980</name>
    <name evidence="17" type="ORF">LF65_01124</name>
</gene>
<evidence type="ECO:0000313" key="20">
    <source>
        <dbReference type="EMBL" id="NRT89297.1"/>
    </source>
</evidence>
<feature type="active site" evidence="14">
    <location>
        <position position="280"/>
    </location>
</feature>
<dbReference type="GO" id="GO:0005737">
    <property type="term" value="C:cytoplasm"/>
    <property type="evidence" value="ECO:0007669"/>
    <property type="project" value="UniProtKB-SubCell"/>
</dbReference>
<comment type="catalytic activity">
    <reaction evidence="12">
        <text>2-methylpropanoyl-CoA + malonyl-[ACP] + H(+) = 4-methyl-3-oxopentanoyl-[ACP] + CO2 + CoA</text>
        <dbReference type="Rhea" id="RHEA:42268"/>
        <dbReference type="Rhea" id="RHEA-COMP:9623"/>
        <dbReference type="Rhea" id="RHEA-COMP:9940"/>
        <dbReference type="ChEBI" id="CHEBI:15378"/>
        <dbReference type="ChEBI" id="CHEBI:16526"/>
        <dbReference type="ChEBI" id="CHEBI:57287"/>
        <dbReference type="ChEBI" id="CHEBI:57338"/>
        <dbReference type="ChEBI" id="CHEBI:78449"/>
        <dbReference type="ChEBI" id="CHEBI:78820"/>
        <dbReference type="EC" id="2.3.1.300"/>
    </reaction>
    <physiologicalReaction direction="left-to-right" evidence="12">
        <dbReference type="Rhea" id="RHEA:42269"/>
    </physiologicalReaction>
</comment>
<dbReference type="GO" id="GO:0006633">
    <property type="term" value="P:fatty acid biosynthetic process"/>
    <property type="evidence" value="ECO:0007669"/>
    <property type="project" value="UniProtKB-UniRule"/>
</dbReference>
<dbReference type="Proteomes" id="UP000190959">
    <property type="component" value="Unassembled WGS sequence"/>
</dbReference>
<evidence type="ECO:0000256" key="2">
    <source>
        <dbReference type="ARBA" id="ARBA00008642"/>
    </source>
</evidence>
<evidence type="ECO:0000256" key="12">
    <source>
        <dbReference type="ARBA" id="ARBA00052467"/>
    </source>
</evidence>
<dbReference type="EMBL" id="JABSWW010000001">
    <property type="protein sequence ID" value="NRT89297.1"/>
    <property type="molecule type" value="Genomic_DNA"/>
</dbReference>
<comment type="catalytic activity">
    <reaction evidence="10">
        <text>malonyl-[ACP] + acetyl-CoA + H(+) = 3-oxobutanoyl-[ACP] + CO2 + CoA</text>
        <dbReference type="Rhea" id="RHEA:12080"/>
        <dbReference type="Rhea" id="RHEA-COMP:9623"/>
        <dbReference type="Rhea" id="RHEA-COMP:9625"/>
        <dbReference type="ChEBI" id="CHEBI:15378"/>
        <dbReference type="ChEBI" id="CHEBI:16526"/>
        <dbReference type="ChEBI" id="CHEBI:57287"/>
        <dbReference type="ChEBI" id="CHEBI:57288"/>
        <dbReference type="ChEBI" id="CHEBI:78449"/>
        <dbReference type="ChEBI" id="CHEBI:78450"/>
        <dbReference type="EC" id="2.3.1.180"/>
    </reaction>
    <physiologicalReaction direction="left-to-right" evidence="10">
        <dbReference type="Rhea" id="RHEA:12081"/>
    </physiologicalReaction>
</comment>
<dbReference type="InterPro" id="IPR004655">
    <property type="entry name" value="FabH"/>
</dbReference>
<comment type="catalytic activity">
    <reaction evidence="13">
        <text>3-methylbutanoyl-CoA + malonyl-[ACP] + H(+) = 5-methyl-3-oxohexanoyl-[ACP] + CO2 + CoA</text>
        <dbReference type="Rhea" id="RHEA:42272"/>
        <dbReference type="Rhea" id="RHEA-COMP:9623"/>
        <dbReference type="Rhea" id="RHEA-COMP:9941"/>
        <dbReference type="ChEBI" id="CHEBI:15378"/>
        <dbReference type="ChEBI" id="CHEBI:16526"/>
        <dbReference type="ChEBI" id="CHEBI:57287"/>
        <dbReference type="ChEBI" id="CHEBI:57345"/>
        <dbReference type="ChEBI" id="CHEBI:78449"/>
        <dbReference type="ChEBI" id="CHEBI:78822"/>
        <dbReference type="EC" id="2.3.1.300"/>
    </reaction>
    <physiologicalReaction direction="left-to-right" evidence="13">
        <dbReference type="Rhea" id="RHEA:42273"/>
    </physiologicalReaction>
</comment>
<evidence type="ECO:0000256" key="6">
    <source>
        <dbReference type="ARBA" id="ARBA00022832"/>
    </source>
</evidence>
<proteinExistence type="inferred from homology"/>
<evidence type="ECO:0000256" key="10">
    <source>
        <dbReference type="ARBA" id="ARBA00051096"/>
    </source>
</evidence>
<dbReference type="STRING" id="1520.LF65_01124"/>
<reference evidence="18" key="9">
    <citation type="journal article" date="2022" name="Nat. Biotechnol.">
        <title>Carbon-negative production of acetone and isopropanol by gas fermentation at industrial pilot scale.</title>
        <authorList>
            <person name="Liew F.E."/>
            <person name="Nogle R."/>
            <person name="Abdalla T."/>
            <person name="Rasor B.J."/>
            <person name="Canter C."/>
            <person name="Jensen R.O."/>
            <person name="Wang L."/>
            <person name="Strutz J."/>
            <person name="Chirania P."/>
            <person name="De Tissera S."/>
            <person name="Mueller A.P."/>
            <person name="Ruan Z."/>
            <person name="Gao A."/>
            <person name="Tran L."/>
            <person name="Engle N.L."/>
            <person name="Bromley J.C."/>
            <person name="Daniell J."/>
            <person name="Conrado R."/>
            <person name="Tschaplinski T.J."/>
            <person name="Giannone R.J."/>
            <person name="Hettich R.L."/>
            <person name="Karim A.S."/>
            <person name="Simpson S.D."/>
            <person name="Brown S.D."/>
            <person name="Leang C."/>
            <person name="Jewett M.C."/>
            <person name="Kopke M."/>
        </authorList>
    </citation>
    <scope>NUCLEOTIDE SEQUENCE</scope>
    <source>
        <strain evidence="18">DJ015</strain>
        <strain evidence="20">DJ080</strain>
    </source>
</reference>
<dbReference type="PANTHER" id="PTHR34069">
    <property type="entry name" value="3-OXOACYL-[ACYL-CARRIER-PROTEIN] SYNTHASE 3"/>
    <property type="match status" value="1"/>
</dbReference>
<reference evidence="18" key="5">
    <citation type="submission" date="2020-04" db="EMBL/GenBank/DDBJ databases">
        <authorList>
            <person name="Brown S."/>
        </authorList>
    </citation>
    <scope>NUCLEOTIDE SEQUENCE</scope>
    <source>
        <strain evidence="18">DJ015</strain>
    </source>
</reference>
<dbReference type="Proteomes" id="UP000031866">
    <property type="component" value="Chromosome"/>
</dbReference>
<dbReference type="EMBL" id="CP010086">
    <property type="protein sequence ID" value="AJG97739.1"/>
    <property type="molecule type" value="Genomic_DNA"/>
</dbReference>
<evidence type="ECO:0000313" key="23">
    <source>
        <dbReference type="EMBL" id="OOP71947.1"/>
    </source>
</evidence>
<dbReference type="RefSeq" id="WP_011968411.1">
    <property type="nucleotide sequence ID" value="NZ_BKAK01000076.1"/>
</dbReference>
<comment type="subcellular location">
    <subcellularLocation>
        <location evidence="14">Cytoplasm</location>
    </subcellularLocation>
</comment>
<feature type="domain" description="Beta-ketoacyl-[acyl-carrier-protein] synthase III N-terminal" evidence="16">
    <location>
        <begin position="106"/>
        <end position="183"/>
    </location>
</feature>
<feature type="active site" evidence="14">
    <location>
        <position position="112"/>
    </location>
</feature>
<dbReference type="FunFam" id="3.40.47.10:FF:000004">
    <property type="entry name" value="3-oxoacyl-[acyl-carrier-protein] synthase 3"/>
    <property type="match status" value="1"/>
</dbReference>
<reference evidence="24" key="1">
    <citation type="submission" date="2014-12" db="EMBL/GenBank/DDBJ databases">
        <title>Genome sequence of Clostridium beijerinckii strain 59B.</title>
        <authorList>
            <person name="Little G.T."/>
            <person name="Minton N.P."/>
        </authorList>
    </citation>
    <scope>NUCLEOTIDE SEQUENCE [LARGE SCALE GENOMIC DNA]</scope>
    <source>
        <strain evidence="24">59B</strain>
    </source>
</reference>
<keyword evidence="9 14" id="KW-0012">Acyltransferase</keyword>
<evidence type="ECO:0000256" key="8">
    <source>
        <dbReference type="ARBA" id="ARBA00023160"/>
    </source>
</evidence>
<dbReference type="EC" id="2.3.1.180" evidence="14"/>
<dbReference type="GO" id="GO:0004315">
    <property type="term" value="F:3-oxoacyl-[acyl-carrier-protein] synthase activity"/>
    <property type="evidence" value="ECO:0007669"/>
    <property type="project" value="InterPro"/>
</dbReference>
<reference evidence="20" key="6">
    <citation type="submission" date="2020-05" db="EMBL/GenBank/DDBJ databases">
        <authorList>
            <person name="Brown S."/>
            <person name="Huntemann M."/>
            <person name="Clum A."/>
            <person name="Spunde A."/>
            <person name="Palaniappan K."/>
            <person name="Ritter S."/>
            <person name="Mikhailova N."/>
            <person name="Chen I.-M."/>
            <person name="Stamatis D."/>
            <person name="Reddy T."/>
            <person name="O'Malley R."/>
            <person name="Daum C."/>
            <person name="Shapiro N."/>
            <person name="Ivanova N."/>
            <person name="Kyrpides N."/>
            <person name="Woyke T."/>
        </authorList>
    </citation>
    <scope>NUCLEOTIDE SEQUENCE</scope>
    <source>
        <strain evidence="20">DJ080</strain>
    </source>
</reference>
<dbReference type="PANTHER" id="PTHR34069:SF2">
    <property type="entry name" value="BETA-KETOACYL-[ACYL-CARRIER-PROTEIN] SYNTHASE III"/>
    <property type="match status" value="1"/>
</dbReference>
<comment type="subunit">
    <text evidence="14">Homodimer.</text>
</comment>
<evidence type="ECO:0000313" key="24">
    <source>
        <dbReference type="Proteomes" id="UP000031866"/>
    </source>
</evidence>
<dbReference type="KEGG" id="cbei:LF65_01124"/>
<dbReference type="HAMAP" id="MF_01815">
    <property type="entry name" value="FabH"/>
    <property type="match status" value="1"/>
</dbReference>
<dbReference type="Pfam" id="PF08541">
    <property type="entry name" value="ACP_syn_III_C"/>
    <property type="match status" value="1"/>
</dbReference>
<comment type="domain">
    <text evidence="14">The last Arg residue of the ACP-binding site is essential for the weak association between ACP/AcpP and FabH.</text>
</comment>
<dbReference type="NCBIfam" id="NF006829">
    <property type="entry name" value="PRK09352.1"/>
    <property type="match status" value="1"/>
</dbReference>
<feature type="domain" description="Beta-ketoacyl-[acyl-carrier-protein] synthase III C-terminal" evidence="15">
    <location>
        <begin position="235"/>
        <end position="323"/>
    </location>
</feature>
<evidence type="ECO:0000313" key="21">
    <source>
        <dbReference type="EMBL" id="NSB16607.1"/>
    </source>
</evidence>
<dbReference type="EMBL" id="JADOEF010000003">
    <property type="protein sequence ID" value="MBF7811849.1"/>
    <property type="molecule type" value="Genomic_DNA"/>
</dbReference>
<dbReference type="OMA" id="WGSEGDK"/>
<dbReference type="SUPFAM" id="SSF53901">
    <property type="entry name" value="Thiolase-like"/>
    <property type="match status" value="1"/>
</dbReference>
<comment type="similarity">
    <text evidence="2 14">Belongs to the thiolase-like superfamily. FabH family.</text>
</comment>
<organism evidence="17 24">
    <name type="scientific">Clostridium beijerinckii</name>
    <name type="common">Clostridium MP</name>
    <dbReference type="NCBI Taxonomy" id="1520"/>
    <lineage>
        <taxon>Bacteria</taxon>
        <taxon>Bacillati</taxon>
        <taxon>Bacillota</taxon>
        <taxon>Clostridia</taxon>
        <taxon>Eubacteriales</taxon>
        <taxon>Clostridiaceae</taxon>
        <taxon>Clostridium</taxon>
    </lineage>
</organism>
<keyword evidence="14" id="KW-0511">Multifunctional enzyme</keyword>
<dbReference type="GeneID" id="66344007"/>
<evidence type="ECO:0000256" key="11">
    <source>
        <dbReference type="ARBA" id="ARBA00052407"/>
    </source>
</evidence>
<dbReference type="Proteomes" id="UP000822184">
    <property type="component" value="Unassembled WGS sequence"/>
</dbReference>
<reference evidence="17" key="2">
    <citation type="submission" date="2016-02" db="EMBL/GenBank/DDBJ databases">
        <title>Genome sequence of Clostridium beijerinckii strain 59B.</title>
        <authorList>
            <person name="Little G.T."/>
            <person name="Minton N.P."/>
        </authorList>
    </citation>
    <scope>NUCLEOTIDE SEQUENCE</scope>
    <source>
        <strain evidence="17">NCIMB 14988</strain>
    </source>
</reference>
<protein>
    <recommendedName>
        <fullName evidence="14">Beta-ketoacyl-[acyl-carrier-protein] synthase III</fullName>
        <shortName evidence="14">Beta-ketoacyl-ACP synthase III</shortName>
        <shortName evidence="14">KAS III</shortName>
        <ecNumber evidence="14">2.3.1.180</ecNumber>
    </recommendedName>
    <alternativeName>
        <fullName evidence="14">3-oxoacyl-[acyl-carrier-protein] synthase 3</fullName>
    </alternativeName>
    <alternativeName>
        <fullName evidence="14">3-oxoacyl-[acyl-carrier-protein] synthase III</fullName>
    </alternativeName>
</protein>
<accession>A0A0B5Q6C9</accession>
<dbReference type="Proteomes" id="UP001194098">
    <property type="component" value="Unassembled WGS sequence"/>
</dbReference>
<keyword evidence="6 14" id="KW-0276">Fatty acid metabolism</keyword>
<reference evidence="23 25" key="4">
    <citation type="submission" date="2017-02" db="EMBL/GenBank/DDBJ databases">
        <title>Genome sequence of Clostridium beijerinckii Br21.</title>
        <authorList>
            <person name="Fonseca B.C."/>
            <person name="Guazzaroni M.E."/>
            <person name="Riano-Pachon D.M."/>
            <person name="Reginatto V."/>
        </authorList>
    </citation>
    <scope>NUCLEOTIDE SEQUENCE [LARGE SCALE GENOMIC DNA]</scope>
    <source>
        <strain evidence="23 25">Br21</strain>
    </source>
</reference>
<dbReference type="NCBIfam" id="TIGR00747">
    <property type="entry name" value="fabH"/>
    <property type="match status" value="1"/>
</dbReference>
<evidence type="ECO:0000256" key="9">
    <source>
        <dbReference type="ARBA" id="ARBA00023315"/>
    </source>
</evidence>
<comment type="catalytic activity">
    <reaction evidence="11">
        <text>(2S)-2-methylbutanoyl-CoA + malonyl-[ACP] + H(+) = (4S)-4-methyl-3-oxohexanoyl-[ACP] + CO2 + CoA</text>
        <dbReference type="Rhea" id="RHEA:42276"/>
        <dbReference type="Rhea" id="RHEA-COMP:9623"/>
        <dbReference type="Rhea" id="RHEA-COMP:17148"/>
        <dbReference type="ChEBI" id="CHEBI:15378"/>
        <dbReference type="ChEBI" id="CHEBI:16526"/>
        <dbReference type="ChEBI" id="CHEBI:57287"/>
        <dbReference type="ChEBI" id="CHEBI:78449"/>
        <dbReference type="ChEBI" id="CHEBI:88166"/>
        <dbReference type="ChEBI" id="CHEBI:167462"/>
        <dbReference type="EC" id="2.3.1.300"/>
    </reaction>
    <physiologicalReaction direction="left-to-right" evidence="11">
        <dbReference type="Rhea" id="RHEA:42277"/>
    </physiologicalReaction>
</comment>
<evidence type="ECO:0000313" key="19">
    <source>
        <dbReference type="EMBL" id="MBF7811849.1"/>
    </source>
</evidence>
<evidence type="ECO:0000313" key="26">
    <source>
        <dbReference type="Proteomes" id="UP000190973"/>
    </source>
</evidence>
<dbReference type="Proteomes" id="UP000631418">
    <property type="component" value="Unassembled WGS sequence"/>
</dbReference>
<dbReference type="EMBL" id="MWMH01000006">
    <property type="protein sequence ID" value="OOP71947.1"/>
    <property type="molecule type" value="Genomic_DNA"/>
</dbReference>
<dbReference type="AlphaFoldDB" id="A0A0B5Q6C9"/>
<dbReference type="Proteomes" id="UP001193748">
    <property type="component" value="Unassembled WGS sequence"/>
</dbReference>
<dbReference type="GO" id="GO:0044550">
    <property type="term" value="P:secondary metabolite biosynthetic process"/>
    <property type="evidence" value="ECO:0007669"/>
    <property type="project" value="TreeGrafter"/>
</dbReference>
<keyword evidence="8 14" id="KW-0275">Fatty acid biosynthesis</keyword>
<dbReference type="CDD" id="cd00830">
    <property type="entry name" value="KAS_III"/>
    <property type="match status" value="1"/>
</dbReference>
<reference evidence="21" key="7">
    <citation type="submission" date="2020-06" db="EMBL/GenBank/DDBJ databases">
        <title>Genomic insights into acetone-butanol-ethanol (ABE) fermentation by sequencing solventogenic clostridia strains.</title>
        <authorList>
            <person name="Brown S."/>
        </authorList>
    </citation>
    <scope>NUCLEOTIDE SEQUENCE</scope>
    <source>
        <strain evidence="21">DJ123</strain>
    </source>
</reference>
<dbReference type="UniPathway" id="UPA00094"/>
<sequence>MSNIKIAGIGAYLPSLVVTNDRISEFVETSDEWIVQRTGMRERRISEGENTSDISTKAAKLALERAGIDAKDLELIIVATISPDMFIPSVACLVQSNLDASKAACFDISVACSGFVYGLETAKALMMSMNYKNALVVGAEVLSKVTDWTDRSTCILFGDGAGAAVLKRDEAPGIIKSYLRADGKKGEALTIGATDFDTPFSKEKKLAKRTIDMNGREILRFAVSAIDEAVTEVMKDTNVSFDDIKYIVPHQANYRIIKLAAEKLKLSEDKFYLNLEKVGNTSAATVPIALNEMYEKGLLNKGDKIILVAFGGGLTYAATLLEW</sequence>
<dbReference type="Gene3D" id="3.40.47.10">
    <property type="match status" value="1"/>
</dbReference>
<dbReference type="Pfam" id="PF08545">
    <property type="entry name" value="ACP_syn_III"/>
    <property type="match status" value="1"/>
</dbReference>
<reference evidence="19" key="8">
    <citation type="submission" date="2020-11" db="EMBL/GenBank/DDBJ databases">
        <authorList>
            <person name="Thieme N."/>
            <person name="Liebl W."/>
            <person name="Zverlov V."/>
        </authorList>
    </citation>
    <scope>NUCLEOTIDE SEQUENCE</scope>
    <source>
        <strain evidence="19">NT08</strain>
    </source>
</reference>
<evidence type="ECO:0000313" key="18">
    <source>
        <dbReference type="EMBL" id="MBC2477182.1"/>
    </source>
</evidence>
<evidence type="ECO:0000259" key="15">
    <source>
        <dbReference type="Pfam" id="PF08541"/>
    </source>
</evidence>
<evidence type="ECO:0000256" key="4">
    <source>
        <dbReference type="ARBA" id="ARBA00022516"/>
    </source>
</evidence>
<feature type="region of interest" description="ACP-binding" evidence="14">
    <location>
        <begin position="251"/>
        <end position="255"/>
    </location>
</feature>
<reference evidence="22 26" key="3">
    <citation type="submission" date="2016-05" db="EMBL/GenBank/DDBJ databases">
        <title>Microbial solvent formation.</title>
        <authorList>
            <person name="Poehlein A."/>
            <person name="Montoya Solano J.D."/>
            <person name="Flitsch S."/>
            <person name="Krabben P."/>
            <person name="Duerre P."/>
            <person name="Daniel R."/>
        </authorList>
    </citation>
    <scope>NUCLEOTIDE SEQUENCE [LARGE SCALE GENOMIC DNA]</scope>
    <source>
        <strain evidence="22 26">DSM 53</strain>
    </source>
</reference>
<dbReference type="InterPro" id="IPR013751">
    <property type="entry name" value="ACP_syn_III_N"/>
</dbReference>
<evidence type="ECO:0000256" key="5">
    <source>
        <dbReference type="ARBA" id="ARBA00022679"/>
    </source>
</evidence>
<evidence type="ECO:0000256" key="1">
    <source>
        <dbReference type="ARBA" id="ARBA00005194"/>
    </source>
</evidence>
<keyword evidence="3 14" id="KW-0963">Cytoplasm</keyword>
<keyword evidence="4 14" id="KW-0444">Lipid biosynthesis</keyword>
<feature type="active site" evidence="14">
    <location>
        <position position="250"/>
    </location>
</feature>
<dbReference type="EMBL" id="LZZI01000130">
    <property type="protein sequence ID" value="OOM56111.1"/>
    <property type="molecule type" value="Genomic_DNA"/>
</dbReference>
<evidence type="ECO:0000313" key="22">
    <source>
        <dbReference type="EMBL" id="OOM56111.1"/>
    </source>
</evidence>
<dbReference type="EMBL" id="JABTDW010000001">
    <property type="protein sequence ID" value="NSB16607.1"/>
    <property type="molecule type" value="Genomic_DNA"/>
</dbReference>
<dbReference type="InterPro" id="IPR016039">
    <property type="entry name" value="Thiolase-like"/>
</dbReference>
<name>A0A0B5Q6C9_CLOBE</name>
<dbReference type="EMBL" id="JABAGV010000079">
    <property type="protein sequence ID" value="MBC2477182.1"/>
    <property type="molecule type" value="Genomic_DNA"/>
</dbReference>
<dbReference type="GO" id="GO:0033818">
    <property type="term" value="F:beta-ketoacyl-acyl-carrier-protein synthase III activity"/>
    <property type="evidence" value="ECO:0007669"/>
    <property type="project" value="UniProtKB-UniRule"/>
</dbReference>
<keyword evidence="7 14" id="KW-0443">Lipid metabolism</keyword>
<evidence type="ECO:0000259" key="16">
    <source>
        <dbReference type="Pfam" id="PF08545"/>
    </source>
</evidence>
<evidence type="ECO:0000256" key="14">
    <source>
        <dbReference type="HAMAP-Rule" id="MF_01815"/>
    </source>
</evidence>
<dbReference type="InterPro" id="IPR013747">
    <property type="entry name" value="ACP_syn_III_C"/>
</dbReference>
<dbReference type="SMR" id="A0A0B5Q6C9"/>
<dbReference type="OrthoDB" id="9815506at2"/>